<organism evidence="1 2">
    <name type="scientific">Fukomys damarensis</name>
    <name type="common">Damaraland mole rat</name>
    <name type="synonym">Cryptomys damarensis</name>
    <dbReference type="NCBI Taxonomy" id="885580"/>
    <lineage>
        <taxon>Eukaryota</taxon>
        <taxon>Metazoa</taxon>
        <taxon>Chordata</taxon>
        <taxon>Craniata</taxon>
        <taxon>Vertebrata</taxon>
        <taxon>Euteleostomi</taxon>
        <taxon>Mammalia</taxon>
        <taxon>Eutheria</taxon>
        <taxon>Euarchontoglires</taxon>
        <taxon>Glires</taxon>
        <taxon>Rodentia</taxon>
        <taxon>Hystricomorpha</taxon>
        <taxon>Bathyergidae</taxon>
        <taxon>Fukomys</taxon>
    </lineage>
</organism>
<evidence type="ECO:0000313" key="2">
    <source>
        <dbReference type="Proteomes" id="UP000028990"/>
    </source>
</evidence>
<sequence>MEMGERVGIPQNSSRREILWIWGFAARLLLASLKEGKTLWLAAAPAAQNSSQHTSQSLNLNSLMPVSHWWNSGTDIDDVLQTAKLLHPTVDSI</sequence>
<reference evidence="1 2" key="1">
    <citation type="submission" date="2013-11" db="EMBL/GenBank/DDBJ databases">
        <title>The Damaraland mole rat (Fukomys damarensis) genome and evolution of African mole rats.</title>
        <authorList>
            <person name="Gladyshev V.N."/>
            <person name="Fang X."/>
        </authorList>
    </citation>
    <scope>NUCLEOTIDE SEQUENCE [LARGE SCALE GENOMIC DNA]</scope>
    <source>
        <tissue evidence="1">Liver</tissue>
    </source>
</reference>
<dbReference type="EMBL" id="KN124001">
    <property type="protein sequence ID" value="KFO22583.1"/>
    <property type="molecule type" value="Genomic_DNA"/>
</dbReference>
<keyword evidence="2" id="KW-1185">Reference proteome</keyword>
<gene>
    <name evidence="1" type="ORF">H920_16038</name>
</gene>
<accession>A0A091CWL0</accession>
<evidence type="ECO:0000313" key="1">
    <source>
        <dbReference type="EMBL" id="KFO22583.1"/>
    </source>
</evidence>
<dbReference type="Proteomes" id="UP000028990">
    <property type="component" value="Unassembled WGS sequence"/>
</dbReference>
<dbReference type="AlphaFoldDB" id="A0A091CWL0"/>
<proteinExistence type="predicted"/>
<protein>
    <submittedName>
        <fullName evidence="1">Uncharacterized protein</fullName>
    </submittedName>
</protein>
<name>A0A091CWL0_FUKDA</name>